<dbReference type="GO" id="GO:0008233">
    <property type="term" value="F:peptidase activity"/>
    <property type="evidence" value="ECO:0007669"/>
    <property type="project" value="InterPro"/>
</dbReference>
<dbReference type="EMBL" id="BRPK01000003">
    <property type="protein sequence ID" value="GLB35787.1"/>
    <property type="molecule type" value="Genomic_DNA"/>
</dbReference>
<dbReference type="PANTHER" id="PTHR43798">
    <property type="entry name" value="MONOACYLGLYCEROL LIPASE"/>
    <property type="match status" value="1"/>
</dbReference>
<dbReference type="PIRSF" id="PIRSF005539">
    <property type="entry name" value="Pept_S33_TRI_F1"/>
    <property type="match status" value="1"/>
</dbReference>
<dbReference type="InterPro" id="IPR050266">
    <property type="entry name" value="AB_hydrolase_sf"/>
</dbReference>
<organism evidence="4 5">
    <name type="scientific">Lyophyllum shimeji</name>
    <name type="common">Hon-shimeji</name>
    <name type="synonym">Tricholoma shimeji</name>
    <dbReference type="NCBI Taxonomy" id="47721"/>
    <lineage>
        <taxon>Eukaryota</taxon>
        <taxon>Fungi</taxon>
        <taxon>Dikarya</taxon>
        <taxon>Basidiomycota</taxon>
        <taxon>Agaricomycotina</taxon>
        <taxon>Agaricomycetes</taxon>
        <taxon>Agaricomycetidae</taxon>
        <taxon>Agaricales</taxon>
        <taxon>Tricholomatineae</taxon>
        <taxon>Lyophyllaceae</taxon>
        <taxon>Lyophyllum</taxon>
    </lineage>
</organism>
<dbReference type="InterPro" id="IPR005945">
    <property type="entry name" value="Pro_imino_pep"/>
</dbReference>
<dbReference type="GO" id="GO:0016020">
    <property type="term" value="C:membrane"/>
    <property type="evidence" value="ECO:0007669"/>
    <property type="project" value="TreeGrafter"/>
</dbReference>
<dbReference type="PANTHER" id="PTHR43798:SF27">
    <property type="entry name" value="HYDROLASE ALPHA_BETA HYDROLASE FOLD FAMILY"/>
    <property type="match status" value="1"/>
</dbReference>
<dbReference type="InterPro" id="IPR000073">
    <property type="entry name" value="AB_hydrolase_1"/>
</dbReference>
<gene>
    <name evidence="4" type="ORF">LshimejAT787_0300750</name>
</gene>
<proteinExistence type="inferred from homology"/>
<dbReference type="PRINTS" id="PR00793">
    <property type="entry name" value="PROAMNOPTASE"/>
</dbReference>
<evidence type="ECO:0000256" key="1">
    <source>
        <dbReference type="ARBA" id="ARBA00010088"/>
    </source>
</evidence>
<keyword evidence="2" id="KW-0378">Hydrolase</keyword>
<evidence type="ECO:0000313" key="4">
    <source>
        <dbReference type="EMBL" id="GLB35787.1"/>
    </source>
</evidence>
<dbReference type="GO" id="GO:0006508">
    <property type="term" value="P:proteolysis"/>
    <property type="evidence" value="ECO:0007669"/>
    <property type="project" value="InterPro"/>
</dbReference>
<accession>A0A9P3UJV0</accession>
<evidence type="ECO:0000313" key="5">
    <source>
        <dbReference type="Proteomes" id="UP001063166"/>
    </source>
</evidence>
<reference evidence="4" key="1">
    <citation type="submission" date="2022-07" db="EMBL/GenBank/DDBJ databases">
        <title>The genome of Lyophyllum shimeji provides insight into the initial evolution of ectomycorrhizal fungal genome.</title>
        <authorList>
            <person name="Kobayashi Y."/>
            <person name="Shibata T."/>
            <person name="Hirakawa H."/>
            <person name="Shigenobu S."/>
            <person name="Nishiyama T."/>
            <person name="Yamada A."/>
            <person name="Hasebe M."/>
            <person name="Kawaguchi M."/>
        </authorList>
    </citation>
    <scope>NUCLEOTIDE SEQUENCE</scope>
    <source>
        <strain evidence="4">AT787</strain>
    </source>
</reference>
<evidence type="ECO:0000259" key="3">
    <source>
        <dbReference type="Pfam" id="PF00561"/>
    </source>
</evidence>
<protein>
    <submittedName>
        <fullName evidence="4">Proline-specific peptidase</fullName>
    </submittedName>
</protein>
<dbReference type="SUPFAM" id="SSF53474">
    <property type="entry name" value="alpha/beta-Hydrolases"/>
    <property type="match status" value="1"/>
</dbReference>
<sequence length="305" mass="33627">MTPPTTTGEVDLTVPGAGKPCKTSYKVIGELQPGVRPLVALHGGPGCHSEYLLILSDITMSQSRPLIIYDQLGSGQSTHLPEKNGDTAFWTEQLFLSELDNLLTQLGIKDDYDLLGHSWGGMLAARHAITCPSGLRKLVVVSSPASMPLWVQEQNRLRKLLPADIQAVLTEHENAGTTDSKEYEDAVQVFYSRHLCVLDPMPAEVLRISEELAKDPTVYHTMNGPSEFHVIGSLKDWAIIEEAHKISVPTLLVNGSMDEATDAVVAPFFDKIPRVKWVTFAKSSHMAFFEERERFMTVVGAFLAD</sequence>
<dbReference type="NCBIfam" id="TIGR01250">
    <property type="entry name" value="pro_imino_pep_2"/>
    <property type="match status" value="1"/>
</dbReference>
<dbReference type="AlphaFoldDB" id="A0A9P3UJV0"/>
<comment type="caution">
    <text evidence="4">The sequence shown here is derived from an EMBL/GenBank/DDBJ whole genome shotgun (WGS) entry which is preliminary data.</text>
</comment>
<feature type="domain" description="AB hydrolase-1" evidence="3">
    <location>
        <begin position="37"/>
        <end position="291"/>
    </location>
</feature>
<comment type="similarity">
    <text evidence="1">Belongs to the peptidase S33 family.</text>
</comment>
<dbReference type="Pfam" id="PF00561">
    <property type="entry name" value="Abhydrolase_1"/>
    <property type="match status" value="1"/>
</dbReference>
<dbReference type="OrthoDB" id="190201at2759"/>
<keyword evidence="5" id="KW-1185">Reference proteome</keyword>
<name>A0A9P3UJV0_LYOSH</name>
<evidence type="ECO:0000256" key="2">
    <source>
        <dbReference type="ARBA" id="ARBA00022801"/>
    </source>
</evidence>
<dbReference type="InterPro" id="IPR002410">
    <property type="entry name" value="Peptidase_S33"/>
</dbReference>
<dbReference type="Proteomes" id="UP001063166">
    <property type="component" value="Unassembled WGS sequence"/>
</dbReference>
<dbReference type="Gene3D" id="3.40.50.1820">
    <property type="entry name" value="alpha/beta hydrolase"/>
    <property type="match status" value="1"/>
</dbReference>
<dbReference type="InterPro" id="IPR029058">
    <property type="entry name" value="AB_hydrolase_fold"/>
</dbReference>